<evidence type="ECO:0000313" key="1">
    <source>
        <dbReference type="EMBL" id="ACC98519.1"/>
    </source>
</evidence>
<reference evidence="1 2" key="1">
    <citation type="journal article" date="2009" name="Appl. Environ. Microbiol.">
        <title>Genomic analysis of 'Elusimicrobium minutum,' the first cultivated representative of the phylum 'Elusimicrobia' (formerly termite group 1).</title>
        <authorList>
            <person name="Herlemann D.P.R."/>
            <person name="Geissinger O."/>
            <person name="Ikeda-Ohtsubo W."/>
            <person name="Kunin V."/>
            <person name="Sun H."/>
            <person name="Lapidus A."/>
            <person name="Hugenholtz P."/>
            <person name="Brune A."/>
        </authorList>
    </citation>
    <scope>NUCLEOTIDE SEQUENCE [LARGE SCALE GENOMIC DNA]</scope>
    <source>
        <strain evidence="1 2">Pei191</strain>
    </source>
</reference>
<accession>B2KDC3</accession>
<dbReference type="EMBL" id="CP001055">
    <property type="protein sequence ID" value="ACC98519.1"/>
    <property type="molecule type" value="Genomic_DNA"/>
</dbReference>
<proteinExistence type="predicted"/>
<keyword evidence="2" id="KW-1185">Reference proteome</keyword>
<dbReference type="Proteomes" id="UP000001029">
    <property type="component" value="Chromosome"/>
</dbReference>
<sequence length="126" mass="14675">MSKKESMNDMARKEWEKSGLKYSDISEAMFLRLVKILDETLRKNTSGINDLCVTMKPKKYAPVFKKDYRGGMREAYIYCRADYFTGREAISFNSDGFIGFCGWACTTTTEPFIEAFKIWIKELLEE</sequence>
<dbReference type="OrthoDB" id="2900194at2"/>
<gene>
    <name evidence="1" type="ordered locus">Emin_0966</name>
</gene>
<dbReference type="KEGG" id="emi:Emin_0966"/>
<dbReference type="STRING" id="445932.Emin_0966"/>
<dbReference type="HOGENOM" id="CLU_161895_0_0_0"/>
<name>B2KDC3_ELUMP</name>
<evidence type="ECO:0000313" key="2">
    <source>
        <dbReference type="Proteomes" id="UP000001029"/>
    </source>
</evidence>
<protein>
    <submittedName>
        <fullName evidence="1">Uncharacterized protein</fullName>
    </submittedName>
</protein>
<dbReference type="RefSeq" id="WP_012415134.1">
    <property type="nucleotide sequence ID" value="NC_010644.1"/>
</dbReference>
<organism evidence="1 2">
    <name type="scientific">Elusimicrobium minutum (strain Pei191)</name>
    <dbReference type="NCBI Taxonomy" id="445932"/>
    <lineage>
        <taxon>Bacteria</taxon>
        <taxon>Pseudomonadati</taxon>
        <taxon>Elusimicrobiota</taxon>
        <taxon>Elusimicrobia</taxon>
        <taxon>Elusimicrobiales</taxon>
        <taxon>Elusimicrobiaceae</taxon>
        <taxon>Elusimicrobium</taxon>
    </lineage>
</organism>
<dbReference type="AlphaFoldDB" id="B2KDC3"/>